<gene>
    <name evidence="2" type="ORF">QVE165_LOCUS30907</name>
</gene>
<protein>
    <submittedName>
        <fullName evidence="2">Uncharacterized protein</fullName>
    </submittedName>
</protein>
<evidence type="ECO:0000313" key="3">
    <source>
        <dbReference type="Proteomes" id="UP000663832"/>
    </source>
</evidence>
<feature type="compositionally biased region" description="Basic residues" evidence="1">
    <location>
        <begin position="60"/>
        <end position="73"/>
    </location>
</feature>
<feature type="compositionally biased region" description="Polar residues" evidence="1">
    <location>
        <begin position="103"/>
        <end position="121"/>
    </location>
</feature>
<proteinExistence type="predicted"/>
<dbReference type="Proteomes" id="UP000663832">
    <property type="component" value="Unassembled WGS sequence"/>
</dbReference>
<sequence length="287" mass="32448">MTRYEEKLYFQSVFDAIDQVYNLKKSQKHSGYEERLRASFNKLLIPDWYNHEYTATNGLRKTKSHGHVPRVKRSNTNNDTNNNTNNNNNSISNHHNNNDDTPDTSVSSSINSPHLSNGNHKQSYRHRSTSRSWSERPPLRRDSTTSTYDTNASVINGRSSTTSNGSTSLYAPGVQRVAQSSTWYKPRSFSTKISNGNTNGHLIEVPKPLPRCSKIENSINIQPNDHHEISSNDCVEGLTLSMTRIIEGDTYPISDNESATDSVYIADTNNVILQQNNNDEQGELNRK</sequence>
<feature type="compositionally biased region" description="Basic and acidic residues" evidence="1">
    <location>
        <begin position="133"/>
        <end position="143"/>
    </location>
</feature>
<evidence type="ECO:0000256" key="1">
    <source>
        <dbReference type="SAM" id="MobiDB-lite"/>
    </source>
</evidence>
<feature type="compositionally biased region" description="Low complexity" evidence="1">
    <location>
        <begin position="156"/>
        <end position="168"/>
    </location>
</feature>
<feature type="compositionally biased region" description="Polar residues" evidence="1">
    <location>
        <begin position="144"/>
        <end position="154"/>
    </location>
</feature>
<comment type="caution">
    <text evidence="2">The sequence shown here is derived from an EMBL/GenBank/DDBJ whole genome shotgun (WGS) entry which is preliminary data.</text>
</comment>
<keyword evidence="3" id="KW-1185">Reference proteome</keyword>
<feature type="compositionally biased region" description="Low complexity" evidence="1">
    <location>
        <begin position="74"/>
        <end position="95"/>
    </location>
</feature>
<feature type="region of interest" description="Disordered" evidence="1">
    <location>
        <begin position="59"/>
        <end position="169"/>
    </location>
</feature>
<dbReference type="OrthoDB" id="10031161at2759"/>
<reference evidence="2" key="1">
    <citation type="submission" date="2021-02" db="EMBL/GenBank/DDBJ databases">
        <authorList>
            <person name="Nowell W R."/>
        </authorList>
    </citation>
    <scope>NUCLEOTIDE SEQUENCE</scope>
</reference>
<evidence type="ECO:0000313" key="2">
    <source>
        <dbReference type="EMBL" id="CAF1294836.1"/>
    </source>
</evidence>
<accession>A0A815DDF9</accession>
<name>A0A815DDF9_9BILA</name>
<organism evidence="2 3">
    <name type="scientific">Adineta steineri</name>
    <dbReference type="NCBI Taxonomy" id="433720"/>
    <lineage>
        <taxon>Eukaryota</taxon>
        <taxon>Metazoa</taxon>
        <taxon>Spiralia</taxon>
        <taxon>Gnathifera</taxon>
        <taxon>Rotifera</taxon>
        <taxon>Eurotatoria</taxon>
        <taxon>Bdelloidea</taxon>
        <taxon>Adinetida</taxon>
        <taxon>Adinetidae</taxon>
        <taxon>Adineta</taxon>
    </lineage>
</organism>
<dbReference type="AlphaFoldDB" id="A0A815DDF9"/>
<dbReference type="EMBL" id="CAJNOM010000260">
    <property type="protein sequence ID" value="CAF1294836.1"/>
    <property type="molecule type" value="Genomic_DNA"/>
</dbReference>